<dbReference type="AlphaFoldDB" id="A0A5E6ULE2"/>
<gene>
    <name evidence="6" type="ORF">PS631_03615</name>
</gene>
<dbReference type="PANTHER" id="PTHR36116:SF1">
    <property type="entry name" value="UPF0060 MEMBRANE PROTEIN YNFA"/>
    <property type="match status" value="1"/>
</dbReference>
<evidence type="ECO:0000256" key="4">
    <source>
        <dbReference type="ARBA" id="ARBA00023136"/>
    </source>
</evidence>
<dbReference type="InterPro" id="IPR037185">
    <property type="entry name" value="EmrE-like"/>
</dbReference>
<organism evidence="6 7">
    <name type="scientific">Pseudomonas fluorescens</name>
    <dbReference type="NCBI Taxonomy" id="294"/>
    <lineage>
        <taxon>Bacteria</taxon>
        <taxon>Pseudomonadati</taxon>
        <taxon>Pseudomonadota</taxon>
        <taxon>Gammaproteobacteria</taxon>
        <taxon>Pseudomonadales</taxon>
        <taxon>Pseudomonadaceae</taxon>
        <taxon>Pseudomonas</taxon>
    </lineage>
</organism>
<sequence length="122" mass="13529">MLGRFESARAWAVVNYFWFFLAALFEIGGCYAFYLWLRLGKSAWWVVPALVSLSVFGLILTRVEAAYAGRAYAAYGGIYIVSSLLWLALVERVRPLGSDWLGALLCVVGATIIVFGPRLQQG</sequence>
<name>A0A5E6ULE2_PSEFL</name>
<evidence type="ECO:0000256" key="2">
    <source>
        <dbReference type="ARBA" id="ARBA00022692"/>
    </source>
</evidence>
<keyword evidence="3 5" id="KW-1133">Transmembrane helix</keyword>
<dbReference type="Pfam" id="PF02694">
    <property type="entry name" value="UPF0060"/>
    <property type="match status" value="1"/>
</dbReference>
<evidence type="ECO:0000256" key="3">
    <source>
        <dbReference type="ARBA" id="ARBA00022989"/>
    </source>
</evidence>
<dbReference type="Proteomes" id="UP000399692">
    <property type="component" value="Unassembled WGS sequence"/>
</dbReference>
<feature type="transmembrane region" description="Helical" evidence="5">
    <location>
        <begin position="101"/>
        <end position="119"/>
    </location>
</feature>
<keyword evidence="5" id="KW-0997">Cell inner membrane</keyword>
<proteinExistence type="inferred from homology"/>
<evidence type="ECO:0000313" key="7">
    <source>
        <dbReference type="Proteomes" id="UP000399692"/>
    </source>
</evidence>
<dbReference type="HAMAP" id="MF_00010">
    <property type="entry name" value="UPF0060"/>
    <property type="match status" value="1"/>
</dbReference>
<reference evidence="6 7" key="1">
    <citation type="submission" date="2019-09" db="EMBL/GenBank/DDBJ databases">
        <authorList>
            <person name="Chandra G."/>
            <person name="Truman W A."/>
        </authorList>
    </citation>
    <scope>NUCLEOTIDE SEQUENCE [LARGE SCALE GENOMIC DNA]</scope>
    <source>
        <strain evidence="6">PS631</strain>
    </source>
</reference>
<dbReference type="InterPro" id="IPR003844">
    <property type="entry name" value="UPF0060"/>
</dbReference>
<evidence type="ECO:0000256" key="1">
    <source>
        <dbReference type="ARBA" id="ARBA00022475"/>
    </source>
</evidence>
<dbReference type="EMBL" id="CABVHF010000014">
    <property type="protein sequence ID" value="VVN06157.1"/>
    <property type="molecule type" value="Genomic_DNA"/>
</dbReference>
<dbReference type="NCBIfam" id="NF002586">
    <property type="entry name" value="PRK02237.1"/>
    <property type="match status" value="1"/>
</dbReference>
<dbReference type="SUPFAM" id="SSF103481">
    <property type="entry name" value="Multidrug resistance efflux transporter EmrE"/>
    <property type="match status" value="1"/>
</dbReference>
<feature type="transmembrane region" description="Helical" evidence="5">
    <location>
        <begin position="72"/>
        <end position="89"/>
    </location>
</feature>
<keyword evidence="1 5" id="KW-1003">Cell membrane</keyword>
<dbReference type="PANTHER" id="PTHR36116">
    <property type="entry name" value="UPF0060 MEMBRANE PROTEIN YNFA"/>
    <property type="match status" value="1"/>
</dbReference>
<evidence type="ECO:0000313" key="6">
    <source>
        <dbReference type="EMBL" id="VVN06157.1"/>
    </source>
</evidence>
<comment type="subcellular location">
    <subcellularLocation>
        <location evidence="5">Cell inner membrane</location>
        <topology evidence="5">Multi-pass membrane protein</topology>
    </subcellularLocation>
</comment>
<accession>A0A5E6ULE2</accession>
<comment type="similarity">
    <text evidence="5">Belongs to the UPF0060 family.</text>
</comment>
<protein>
    <submittedName>
        <fullName evidence="6">Uncharacterized protein</fullName>
    </submittedName>
</protein>
<feature type="transmembrane region" description="Helical" evidence="5">
    <location>
        <begin position="43"/>
        <end position="60"/>
    </location>
</feature>
<keyword evidence="4 5" id="KW-0472">Membrane</keyword>
<feature type="transmembrane region" description="Helical" evidence="5">
    <location>
        <begin position="12"/>
        <end position="37"/>
    </location>
</feature>
<dbReference type="GO" id="GO:0005886">
    <property type="term" value="C:plasma membrane"/>
    <property type="evidence" value="ECO:0007669"/>
    <property type="project" value="UniProtKB-SubCell"/>
</dbReference>
<evidence type="ECO:0000256" key="5">
    <source>
        <dbReference type="HAMAP-Rule" id="MF_00010"/>
    </source>
</evidence>
<keyword evidence="2 5" id="KW-0812">Transmembrane</keyword>